<keyword evidence="4" id="KW-0547">Nucleotide-binding</keyword>
<evidence type="ECO:0000256" key="1">
    <source>
        <dbReference type="ARBA" id="ARBA00012513"/>
    </source>
</evidence>
<reference evidence="10 11" key="2">
    <citation type="journal article" date="2015" name="Genome Announc.">
        <title>Complete Genome Sequence of Coriobacteriaceae Strain 68-1-3, a Novel Mucus-Degrading Isolate from the Swine Intestinal Tract.</title>
        <authorList>
            <person name="Looft T."/>
            <person name="Bayles D.O."/>
            <person name="Alt D.P."/>
            <person name="Stanton T.B."/>
        </authorList>
    </citation>
    <scope>NUCLEOTIDE SEQUENCE [LARGE SCALE GENOMIC DNA]</scope>
    <source>
        <strain evidence="10 11">68-1-3</strain>
    </source>
</reference>
<dbReference type="SUPFAM" id="SSF56112">
    <property type="entry name" value="Protein kinase-like (PK-like)"/>
    <property type="match status" value="1"/>
</dbReference>
<dbReference type="PROSITE" id="PS50011">
    <property type="entry name" value="PROTEIN_KINASE_DOM"/>
    <property type="match status" value="1"/>
</dbReference>
<keyword evidence="2" id="KW-0723">Serine/threonine-protein kinase</keyword>
<dbReference type="PANTHER" id="PTHR43289">
    <property type="entry name" value="MITOGEN-ACTIVATED PROTEIN KINASE KINASE KINASE 20-RELATED"/>
    <property type="match status" value="1"/>
</dbReference>
<evidence type="ECO:0000256" key="5">
    <source>
        <dbReference type="ARBA" id="ARBA00022777"/>
    </source>
</evidence>
<dbReference type="InterPro" id="IPR011009">
    <property type="entry name" value="Kinase-like_dom_sf"/>
</dbReference>
<dbReference type="InterPro" id="IPR008271">
    <property type="entry name" value="Ser/Thr_kinase_AS"/>
</dbReference>
<name>A0A0A8B5K8_9ACTN</name>
<evidence type="ECO:0000259" key="9">
    <source>
        <dbReference type="PROSITE" id="PS50011"/>
    </source>
</evidence>
<dbReference type="Proteomes" id="UP000031121">
    <property type="component" value="Chromosome"/>
</dbReference>
<dbReference type="AlphaFoldDB" id="A0A0A8B5K8"/>
<dbReference type="STRING" id="1531429.JI75_08600"/>
<keyword evidence="11" id="KW-1185">Reference proteome</keyword>
<proteinExistence type="predicted"/>
<keyword evidence="5" id="KW-0418">Kinase</keyword>
<protein>
    <recommendedName>
        <fullName evidence="1">non-specific serine/threonine protein kinase</fullName>
        <ecNumber evidence="1">2.7.11.1</ecNumber>
    </recommendedName>
</protein>
<accession>A0A0A8B5K8</accession>
<keyword evidence="6" id="KW-0067">ATP-binding</keyword>
<organism evidence="10 11">
    <name type="scientific">Berryella intestinalis</name>
    <dbReference type="NCBI Taxonomy" id="1531429"/>
    <lineage>
        <taxon>Bacteria</taxon>
        <taxon>Bacillati</taxon>
        <taxon>Actinomycetota</taxon>
        <taxon>Coriobacteriia</taxon>
        <taxon>Eggerthellales</taxon>
        <taxon>Eggerthellaceae</taxon>
        <taxon>Berryella</taxon>
    </lineage>
</organism>
<evidence type="ECO:0000313" key="10">
    <source>
        <dbReference type="EMBL" id="AJC12700.1"/>
    </source>
</evidence>
<dbReference type="CDD" id="cd14014">
    <property type="entry name" value="STKc_PknB_like"/>
    <property type="match status" value="1"/>
</dbReference>
<feature type="compositionally biased region" description="Low complexity" evidence="7">
    <location>
        <begin position="291"/>
        <end position="304"/>
    </location>
</feature>
<dbReference type="GO" id="GO:0004674">
    <property type="term" value="F:protein serine/threonine kinase activity"/>
    <property type="evidence" value="ECO:0007669"/>
    <property type="project" value="UniProtKB-KW"/>
</dbReference>
<dbReference type="InterPro" id="IPR000719">
    <property type="entry name" value="Prot_kinase_dom"/>
</dbReference>
<dbReference type="Pfam" id="PF00069">
    <property type="entry name" value="Pkinase"/>
    <property type="match status" value="1"/>
</dbReference>
<dbReference type="HOGENOM" id="CLU_622395_0_0_11"/>
<keyword evidence="8" id="KW-0472">Membrane</keyword>
<dbReference type="OrthoDB" id="9762169at2"/>
<dbReference type="KEGG" id="cbac:JI75_08600"/>
<keyword evidence="8" id="KW-1133">Transmembrane helix</keyword>
<dbReference type="GO" id="GO:0005524">
    <property type="term" value="F:ATP binding"/>
    <property type="evidence" value="ECO:0007669"/>
    <property type="project" value="UniProtKB-KW"/>
</dbReference>
<evidence type="ECO:0000256" key="8">
    <source>
        <dbReference type="SAM" id="Phobius"/>
    </source>
</evidence>
<dbReference type="PANTHER" id="PTHR43289:SF6">
    <property type="entry name" value="SERINE_THREONINE-PROTEIN KINASE NEKL-3"/>
    <property type="match status" value="1"/>
</dbReference>
<evidence type="ECO:0000256" key="4">
    <source>
        <dbReference type="ARBA" id="ARBA00022741"/>
    </source>
</evidence>
<keyword evidence="8" id="KW-0812">Transmembrane</keyword>
<dbReference type="Gene3D" id="1.10.510.10">
    <property type="entry name" value="Transferase(Phosphotransferase) domain 1"/>
    <property type="match status" value="1"/>
</dbReference>
<evidence type="ECO:0000256" key="3">
    <source>
        <dbReference type="ARBA" id="ARBA00022679"/>
    </source>
</evidence>
<keyword evidence="3" id="KW-0808">Transferase</keyword>
<dbReference type="EMBL" id="CP009302">
    <property type="protein sequence ID" value="AJC12700.1"/>
    <property type="molecule type" value="Genomic_DNA"/>
</dbReference>
<feature type="domain" description="Protein kinase" evidence="9">
    <location>
        <begin position="1"/>
        <end position="277"/>
    </location>
</feature>
<evidence type="ECO:0000313" key="11">
    <source>
        <dbReference type="Proteomes" id="UP000031121"/>
    </source>
</evidence>
<feature type="transmembrane region" description="Helical" evidence="8">
    <location>
        <begin position="344"/>
        <end position="364"/>
    </location>
</feature>
<dbReference type="RefSeq" id="WP_039690132.1">
    <property type="nucleotide sequence ID" value="NZ_CP009302.1"/>
</dbReference>
<evidence type="ECO:0000256" key="2">
    <source>
        <dbReference type="ARBA" id="ARBA00022527"/>
    </source>
</evidence>
<feature type="region of interest" description="Disordered" evidence="7">
    <location>
        <begin position="291"/>
        <end position="316"/>
    </location>
</feature>
<evidence type="ECO:0000256" key="7">
    <source>
        <dbReference type="SAM" id="MobiDB-lite"/>
    </source>
</evidence>
<dbReference type="PROSITE" id="PS00108">
    <property type="entry name" value="PROTEIN_KINASE_ST"/>
    <property type="match status" value="1"/>
</dbReference>
<reference evidence="11" key="1">
    <citation type="submission" date="2014-08" db="EMBL/GenBank/DDBJ databases">
        <title>Coriobacteriaceae sp. complete genome.</title>
        <authorList>
            <person name="Looft T."/>
            <person name="Bayles D.O."/>
            <person name="Stanton T.B."/>
        </authorList>
    </citation>
    <scope>NUCLEOTIDE SEQUENCE [LARGE SCALE GENOMIC DNA]</scope>
    <source>
        <strain evidence="11">68-1-3</strain>
    </source>
</reference>
<dbReference type="EC" id="2.7.11.1" evidence="1"/>
<gene>
    <name evidence="10" type="ORF">JI75_08600</name>
</gene>
<sequence>MPSIDTNDLKRYLASLEREDRYRVVDTLKSTDAERTELVYLPDSVLEADAPLRMKRGFQHLYVRKYIESASHLGSAYQRIFDQQHSEADPLESVPHVYECYETDEHLIVVMEYLSGETLDRAVSRLGAGSDLACRLLPPICDAVASIHERFDPPLIHRDLKPSNVIVQDARAVLIDLGIARDFKEGAETDTLLFGTRSFSPPEQFGYKQTTVRSDVYALGMLLYFCLTGTIPSASTHDDRFPGADIPEPMRAVLMCATEFDPEKRFASARALKNAFLSACPAHPIPRKAPGLSAPAADVAAPSPGNRPLAAAPSGTRRNARRALGRRFAPKPAEPERFSILGKIWNGLLVASLFVLLLGCFSSFVNPTPQNQAMPIWHNAIGFLVVMPVLFASTALLIADKRRIAVRFPALRKLNWWKWIASYAVLAFALVCILGLIRVIALR</sequence>
<dbReference type="SMART" id="SM00220">
    <property type="entry name" value="S_TKc"/>
    <property type="match status" value="1"/>
</dbReference>
<feature type="transmembrane region" description="Helical" evidence="8">
    <location>
        <begin position="376"/>
        <end position="399"/>
    </location>
</feature>
<evidence type="ECO:0000256" key="6">
    <source>
        <dbReference type="ARBA" id="ARBA00022840"/>
    </source>
</evidence>
<feature type="transmembrane region" description="Helical" evidence="8">
    <location>
        <begin position="420"/>
        <end position="441"/>
    </location>
</feature>